<reference evidence="1 2" key="1">
    <citation type="submission" date="2017-02" db="EMBL/GenBank/DDBJ databases">
        <authorList>
            <person name="Peterson S.W."/>
        </authorList>
    </citation>
    <scope>NUCLEOTIDE SEQUENCE [LARGE SCALE GENOMIC DNA]</scope>
    <source>
        <strain evidence="1 2">CECT 9189</strain>
    </source>
</reference>
<evidence type="ECO:0000313" key="2">
    <source>
        <dbReference type="Proteomes" id="UP000191116"/>
    </source>
</evidence>
<gene>
    <name evidence="1" type="ORF">CZ814_00884</name>
</gene>
<proteinExistence type="predicted"/>
<protein>
    <submittedName>
        <fullName evidence="1">Uncharacterized protein</fullName>
    </submittedName>
</protein>
<dbReference type="RefSeq" id="WP_080173763.1">
    <property type="nucleotide sequence ID" value="NZ_AP024855.1"/>
</dbReference>
<name>A0A1T4PWW6_9GAMM</name>
<dbReference type="OrthoDB" id="5917218at2"/>
<evidence type="ECO:0000313" key="1">
    <source>
        <dbReference type="EMBL" id="SJZ95438.1"/>
    </source>
</evidence>
<dbReference type="EMBL" id="FUWP01000003">
    <property type="protein sequence ID" value="SJZ95438.1"/>
    <property type="molecule type" value="Genomic_DNA"/>
</dbReference>
<dbReference type="Proteomes" id="UP000191116">
    <property type="component" value="Unassembled WGS sequence"/>
</dbReference>
<sequence>MEVFSSLAMIIGLIYNFKSDRKSASDDEYQEFINWLSDKRHKNVIEELNTNQLLGLSIKGLLKQNHDLVLSKLNHLDESLLQLASGIEGFHEIASAINPNAEISDQAITILRNLVKSQGSFILESKTLSGTDYRVYDGDSRSLGITEYRFVDDDFNLLCSLGLLILDFNGSGSRMFRVTRSAVKYIAQVDGQL</sequence>
<accession>A0A1T4PWW6</accession>
<organism evidence="1 2">
    <name type="scientific">Photobacterium toruni</name>
    <dbReference type="NCBI Taxonomy" id="1935446"/>
    <lineage>
        <taxon>Bacteria</taxon>
        <taxon>Pseudomonadati</taxon>
        <taxon>Pseudomonadota</taxon>
        <taxon>Gammaproteobacteria</taxon>
        <taxon>Vibrionales</taxon>
        <taxon>Vibrionaceae</taxon>
        <taxon>Photobacterium</taxon>
    </lineage>
</organism>
<dbReference type="AlphaFoldDB" id="A0A1T4PWW6"/>